<evidence type="ECO:0000259" key="3">
    <source>
        <dbReference type="Pfam" id="PF00593"/>
    </source>
</evidence>
<comment type="similarity">
    <text evidence="1 2">Belongs to the TonB-dependent receptor family.</text>
</comment>
<reference evidence="5 6" key="1">
    <citation type="submission" date="2018-08" db="EMBL/GenBank/DDBJ databases">
        <title>Chitinophagaceae sp. K23C18032701, a novel bacterium isolated from forest soil.</title>
        <authorList>
            <person name="Wang C."/>
        </authorList>
    </citation>
    <scope>NUCLEOTIDE SEQUENCE [LARGE SCALE GENOMIC DNA]</scope>
    <source>
        <strain evidence="5 6">K23C18032701</strain>
    </source>
</reference>
<dbReference type="InterPro" id="IPR023997">
    <property type="entry name" value="TonB-dep_OMP_SusC/RagA_CS"/>
</dbReference>
<evidence type="ECO:0000256" key="2">
    <source>
        <dbReference type="RuleBase" id="RU003357"/>
    </source>
</evidence>
<dbReference type="Proteomes" id="UP000261284">
    <property type="component" value="Unassembled WGS sequence"/>
</dbReference>
<dbReference type="InterPro" id="IPR008969">
    <property type="entry name" value="CarboxyPept-like_regulatory"/>
</dbReference>
<comment type="caution">
    <text evidence="5">The sequence shown here is derived from an EMBL/GenBank/DDBJ whole genome shotgun (WGS) entry which is preliminary data.</text>
</comment>
<keyword evidence="2" id="KW-0798">TonB box</keyword>
<dbReference type="InterPro" id="IPR000531">
    <property type="entry name" value="Beta-barrel_TonB"/>
</dbReference>
<dbReference type="NCBIfam" id="TIGR04056">
    <property type="entry name" value="OMP_RagA_SusC"/>
    <property type="match status" value="1"/>
</dbReference>
<name>A0A3E1NEW7_9BACT</name>
<dbReference type="NCBIfam" id="TIGR04057">
    <property type="entry name" value="SusC_RagA_signa"/>
    <property type="match status" value="1"/>
</dbReference>
<keyword evidence="1" id="KW-0813">Transport</keyword>
<dbReference type="SUPFAM" id="SSF49464">
    <property type="entry name" value="Carboxypeptidase regulatory domain-like"/>
    <property type="match status" value="1"/>
</dbReference>
<keyword evidence="1" id="KW-0998">Cell outer membrane</keyword>
<dbReference type="Pfam" id="PF00593">
    <property type="entry name" value="TonB_dep_Rec_b-barrel"/>
    <property type="match status" value="1"/>
</dbReference>
<evidence type="ECO:0000313" key="6">
    <source>
        <dbReference type="Proteomes" id="UP000261284"/>
    </source>
</evidence>
<dbReference type="AlphaFoldDB" id="A0A3E1NEW7"/>
<proteinExistence type="inferred from homology"/>
<dbReference type="Gene3D" id="3.55.50.30">
    <property type="match status" value="1"/>
</dbReference>
<dbReference type="InterPro" id="IPR037066">
    <property type="entry name" value="Plug_dom_sf"/>
</dbReference>
<feature type="domain" description="TonB-dependent receptor plug" evidence="4">
    <location>
        <begin position="235"/>
        <end position="364"/>
    </location>
</feature>
<dbReference type="EMBL" id="QTJU01000009">
    <property type="protein sequence ID" value="RFM26417.1"/>
    <property type="molecule type" value="Genomic_DNA"/>
</dbReference>
<dbReference type="PROSITE" id="PS52016">
    <property type="entry name" value="TONB_DEPENDENT_REC_3"/>
    <property type="match status" value="1"/>
</dbReference>
<accession>A0A3E1NEW7</accession>
<dbReference type="InterPro" id="IPR039426">
    <property type="entry name" value="TonB-dep_rcpt-like"/>
</dbReference>
<evidence type="ECO:0000259" key="4">
    <source>
        <dbReference type="Pfam" id="PF07715"/>
    </source>
</evidence>
<dbReference type="Pfam" id="PF13715">
    <property type="entry name" value="CarbopepD_reg_2"/>
    <property type="match status" value="1"/>
</dbReference>
<feature type="domain" description="TonB-dependent receptor-like beta-barrel" evidence="3">
    <location>
        <begin position="577"/>
        <end position="1050"/>
    </location>
</feature>
<dbReference type="GO" id="GO:0009279">
    <property type="term" value="C:cell outer membrane"/>
    <property type="evidence" value="ECO:0007669"/>
    <property type="project" value="UniProtKB-SubCell"/>
</dbReference>
<keyword evidence="6" id="KW-1185">Reference proteome</keyword>
<protein>
    <submittedName>
        <fullName evidence="5">SusC/RagA family TonB-linked outer membrane protein</fullName>
    </submittedName>
</protein>
<comment type="subcellular location">
    <subcellularLocation>
        <location evidence="1">Cell outer membrane</location>
        <topology evidence="1">Multi-pass membrane protein</topology>
    </subcellularLocation>
</comment>
<dbReference type="Gene3D" id="2.60.40.1120">
    <property type="entry name" value="Carboxypeptidase-like, regulatory domain"/>
    <property type="match status" value="1"/>
</dbReference>
<dbReference type="Gene3D" id="2.170.130.10">
    <property type="entry name" value="TonB-dependent receptor, plug domain"/>
    <property type="match status" value="1"/>
</dbReference>
<dbReference type="Pfam" id="PF07715">
    <property type="entry name" value="Plug"/>
    <property type="match status" value="1"/>
</dbReference>
<dbReference type="InterPro" id="IPR012910">
    <property type="entry name" value="Plug_dom"/>
</dbReference>
<gene>
    <name evidence="5" type="ORF">DXN05_19500</name>
</gene>
<dbReference type="InterPro" id="IPR023996">
    <property type="entry name" value="TonB-dep_OMP_SusC/RagA"/>
</dbReference>
<evidence type="ECO:0000313" key="5">
    <source>
        <dbReference type="EMBL" id="RFM26417.1"/>
    </source>
</evidence>
<evidence type="ECO:0000256" key="1">
    <source>
        <dbReference type="PROSITE-ProRule" id="PRU01360"/>
    </source>
</evidence>
<keyword evidence="1" id="KW-0812">Transmembrane</keyword>
<keyword evidence="1" id="KW-1134">Transmembrane beta strand</keyword>
<sequence>MKIKQFIASILLAMRITFQQIMIALLFTFTAFAHTSAQEVLQKKISVSFTETSLDKVIASIQAQTDVQFYYSSNTINARRKVTVQLSKERLADVLYKILQPLQIGYKVLNNKIVLYKSDNDSSAAPQPANLPESGFVFTPVRTKIIGTVVDDKDQPISGVSVMIMGTSTGVVTDVKGRFEITVNDKNNTVLVFKYTGYKEEEVPVNGREELSVKLQAVSKQLTDIVVIGFGEKKKGDVTSAVSTVGAKEISKSVAPSFEQAMQGRMTGVQVSSPGGSPYNRPVVRIRGVSTFGSGIADPLYVVDGVPLSEGYSGSDAQYGSRESDVRGRVNVLSMFNPGDIESISVLKDAAAAAVYGARAGNGVILITTKKGKSGKAKIEISTVTGISNAIKKYKLLNTQQYTALAQEAIANSGIKLDTDTLFDATHASYVGNKPTYDWQTPLLNKNALTQDYNLRVSGAFDGTDYYLSGGYNKTEGAYHLNDLERYSFAGNLNKKLGKYIATGVNYRGVYQKTNDSYYNDLFYSASASPWQPIYDASNKYGYAPTVDATFVPNPDYSSTGASLSAPYMFDRQQLLYGTQTHSNTFAEQQINASNYSMVRNFGNAYFQVEPITNLKIKASLGIDWYNNVRKNWTGFDSYLFSQAPQNPYLGGPNTRGQIGIVNSTNFNIVQDLSATYNKTFGKHNIDLLFDASYQKTSFSYNYTSSKQANSDDPKTRFILQNIDPRALSVETYQKDNAIIGYLGRISYNYNGKYYIDGTLRRDGSSRFAPENRWGTFPGVSAMWKISRESFMENSSFINDLSIRGSWGTVGNQEISNDYAFLSTISPYPFYSFGSGNGNGNGSVVNSVSLNDFPNRRLTWEKDETKDIGVNMLLFNKLTLSFDYYNKLTKGILQTTPLPLSVGNLNPALTNVCNVRNAGIEIEAAYNSYINKVHYNVFGNITTNKNTVTKTYSDLPVRKGLGGSNISVGKPVNYFLGYQVGGMLQSKKDVANYKTNVLSDDGFTSQNYQPGDYFFNDINHDGKISADSDLVYLGKPNPGYYYGFGFNADYKGFDVSVFFQGQGDVQLYNYEKQYLLNLTGNGSNSITTVLDRWTPDHTNTGITRATRGDEGGSNARYSNFYVENGAFLRLKNVQLGYTLQGKILKSATPFFNTIRLYVSGTNIFTITKYTGLDPEDAILQGAVFTPPVRTFTFGLNASF</sequence>
<organism evidence="5 6">
    <name type="scientific">Deminuibacter soli</name>
    <dbReference type="NCBI Taxonomy" id="2291815"/>
    <lineage>
        <taxon>Bacteria</taxon>
        <taxon>Pseudomonadati</taxon>
        <taxon>Bacteroidota</taxon>
        <taxon>Chitinophagia</taxon>
        <taxon>Chitinophagales</taxon>
        <taxon>Chitinophagaceae</taxon>
        <taxon>Deminuibacter</taxon>
    </lineage>
</organism>
<keyword evidence="1 2" id="KW-0472">Membrane</keyword>
<dbReference type="SUPFAM" id="SSF56935">
    <property type="entry name" value="Porins"/>
    <property type="match status" value="1"/>
</dbReference>